<dbReference type="GO" id="GO:0016020">
    <property type="term" value="C:membrane"/>
    <property type="evidence" value="ECO:0007669"/>
    <property type="project" value="UniProtKB-SubCell"/>
</dbReference>
<protein>
    <recommendedName>
        <fullName evidence="8">Sugar phosphate transporter domain-containing protein</fullName>
    </recommendedName>
</protein>
<dbReference type="Proteomes" id="UP000835052">
    <property type="component" value="Unassembled WGS sequence"/>
</dbReference>
<evidence type="ECO:0000256" key="4">
    <source>
        <dbReference type="ARBA" id="ARBA00023136"/>
    </source>
</evidence>
<evidence type="ECO:0000313" key="7">
    <source>
        <dbReference type="Proteomes" id="UP000835052"/>
    </source>
</evidence>
<dbReference type="InterPro" id="IPR050186">
    <property type="entry name" value="TPT_transporter"/>
</dbReference>
<comment type="caution">
    <text evidence="6">The sequence shown here is derived from an EMBL/GenBank/DDBJ whole genome shotgun (WGS) entry which is preliminary data.</text>
</comment>
<name>A0A8S1HHB7_9PELO</name>
<evidence type="ECO:0000256" key="1">
    <source>
        <dbReference type="ARBA" id="ARBA00004141"/>
    </source>
</evidence>
<keyword evidence="7" id="KW-1185">Reference proteome</keyword>
<evidence type="ECO:0000313" key="6">
    <source>
        <dbReference type="EMBL" id="CAD6195144.1"/>
    </source>
</evidence>
<dbReference type="AlphaFoldDB" id="A0A8S1HHB7"/>
<keyword evidence="4 5" id="KW-0472">Membrane</keyword>
<keyword evidence="3 5" id="KW-1133">Transmembrane helix</keyword>
<comment type="subcellular location">
    <subcellularLocation>
        <location evidence="1">Membrane</location>
        <topology evidence="1">Multi-pass membrane protein</topology>
    </subcellularLocation>
</comment>
<dbReference type="EMBL" id="CAJGYM010000051">
    <property type="protein sequence ID" value="CAD6195144.1"/>
    <property type="molecule type" value="Genomic_DNA"/>
</dbReference>
<evidence type="ECO:0000256" key="3">
    <source>
        <dbReference type="ARBA" id="ARBA00022989"/>
    </source>
</evidence>
<evidence type="ECO:0008006" key="8">
    <source>
        <dbReference type="Google" id="ProtNLM"/>
    </source>
</evidence>
<gene>
    <name evidence="6" type="ORF">CAUJ_LOCUS11063</name>
</gene>
<feature type="transmembrane region" description="Helical" evidence="5">
    <location>
        <begin position="12"/>
        <end position="35"/>
    </location>
</feature>
<feature type="transmembrane region" description="Helical" evidence="5">
    <location>
        <begin position="41"/>
        <end position="62"/>
    </location>
</feature>
<feature type="transmembrane region" description="Helical" evidence="5">
    <location>
        <begin position="157"/>
        <end position="175"/>
    </location>
</feature>
<feature type="transmembrane region" description="Helical" evidence="5">
    <location>
        <begin position="258"/>
        <end position="278"/>
    </location>
</feature>
<keyword evidence="2 5" id="KW-0812">Transmembrane</keyword>
<organism evidence="6 7">
    <name type="scientific">Caenorhabditis auriculariae</name>
    <dbReference type="NCBI Taxonomy" id="2777116"/>
    <lineage>
        <taxon>Eukaryota</taxon>
        <taxon>Metazoa</taxon>
        <taxon>Ecdysozoa</taxon>
        <taxon>Nematoda</taxon>
        <taxon>Chromadorea</taxon>
        <taxon>Rhabditida</taxon>
        <taxon>Rhabditina</taxon>
        <taxon>Rhabditomorpha</taxon>
        <taxon>Rhabditoidea</taxon>
        <taxon>Rhabditidae</taxon>
        <taxon>Peloderinae</taxon>
        <taxon>Caenorhabditis</taxon>
    </lineage>
</organism>
<proteinExistence type="predicted"/>
<dbReference type="OrthoDB" id="417037at2759"/>
<reference evidence="6" key="1">
    <citation type="submission" date="2020-10" db="EMBL/GenBank/DDBJ databases">
        <authorList>
            <person name="Kikuchi T."/>
        </authorList>
    </citation>
    <scope>NUCLEOTIDE SEQUENCE</scope>
    <source>
        <strain evidence="6">NKZ352</strain>
    </source>
</reference>
<feature type="transmembrane region" description="Helical" evidence="5">
    <location>
        <begin position="284"/>
        <end position="301"/>
    </location>
</feature>
<dbReference type="PANTHER" id="PTHR11132">
    <property type="entry name" value="SOLUTE CARRIER FAMILY 35"/>
    <property type="match status" value="1"/>
</dbReference>
<evidence type="ECO:0000256" key="5">
    <source>
        <dbReference type="SAM" id="Phobius"/>
    </source>
</evidence>
<accession>A0A8S1HHB7</accession>
<evidence type="ECO:0000256" key="2">
    <source>
        <dbReference type="ARBA" id="ARBA00022692"/>
    </source>
</evidence>
<sequence length="319" mass="35584">MRVLQSAAVRSSIGYVAASTFWSLMAKILVTRFFFDYPLVILMLQTTATLLIVEVLRVLGVLKLAPYSFEKGRHVFVPSLMLSVAQWISVASFEGIGLPSFDSIKRFSPFFVCLGMAVFGRGQQNQRIDANRTLIALGISFAASVTVNLEMSLDRYSLFYGLAAAALQAGALLQFEGLLQNLSSFDILYMHSFNSLVMFLLADIVQDEIRDAFMYMITAAHPTFGGVFALLLIAGIIFQWSLFYCLEKTSALDLQIVSNVRAAFEIFVAYYLSVYLFYDVSPGLTNWIFLFATLGGAVYYFKVQTNDQVIMKGPWLSKA</sequence>
<feature type="transmembrane region" description="Helical" evidence="5">
    <location>
        <begin position="225"/>
        <end position="246"/>
    </location>
</feature>